<dbReference type="PANTHER" id="PTHR34875">
    <property type="entry name" value="UPF0237 PROTEIN MJ1558"/>
    <property type="match status" value="1"/>
</dbReference>
<evidence type="ECO:0000313" key="2">
    <source>
        <dbReference type="EMBL" id="QNN51616.1"/>
    </source>
</evidence>
<keyword evidence="3" id="KW-1185">Reference proteome</keyword>
<dbReference type="KEGG" id="nmes:H9L09_13680"/>
<reference evidence="2 3" key="1">
    <citation type="submission" date="2020-08" db="EMBL/GenBank/DDBJ databases">
        <title>Genome sequence of Nocardioides mesophilus KACC 16243T.</title>
        <authorList>
            <person name="Hyun D.-W."/>
            <person name="Bae J.-W."/>
        </authorList>
    </citation>
    <scope>NUCLEOTIDE SEQUENCE [LARGE SCALE GENOMIC DNA]</scope>
    <source>
        <strain evidence="2 3">KACC 16243</strain>
    </source>
</reference>
<dbReference type="PROSITE" id="PS51671">
    <property type="entry name" value="ACT"/>
    <property type="match status" value="2"/>
</dbReference>
<dbReference type="SUPFAM" id="SSF55021">
    <property type="entry name" value="ACT-like"/>
    <property type="match status" value="2"/>
</dbReference>
<protein>
    <submittedName>
        <fullName evidence="2">Amino acid-binding protein</fullName>
    </submittedName>
</protein>
<feature type="domain" description="ACT" evidence="1">
    <location>
        <begin position="93"/>
        <end position="166"/>
    </location>
</feature>
<accession>A0A7G9R7P1</accession>
<name>A0A7G9R7P1_9ACTN</name>
<evidence type="ECO:0000259" key="1">
    <source>
        <dbReference type="PROSITE" id="PS51671"/>
    </source>
</evidence>
<dbReference type="AlphaFoldDB" id="A0A7G9R7P1"/>
<dbReference type="EMBL" id="CP060713">
    <property type="protein sequence ID" value="QNN51616.1"/>
    <property type="molecule type" value="Genomic_DNA"/>
</dbReference>
<organism evidence="2 3">
    <name type="scientific">Nocardioides mesophilus</name>
    <dbReference type="NCBI Taxonomy" id="433659"/>
    <lineage>
        <taxon>Bacteria</taxon>
        <taxon>Bacillati</taxon>
        <taxon>Actinomycetota</taxon>
        <taxon>Actinomycetes</taxon>
        <taxon>Propionibacteriales</taxon>
        <taxon>Nocardioidaceae</taxon>
        <taxon>Nocardioides</taxon>
    </lineage>
</organism>
<dbReference type="Proteomes" id="UP000515947">
    <property type="component" value="Chromosome"/>
</dbReference>
<dbReference type="InterPro" id="IPR050990">
    <property type="entry name" value="UPF0237/GcvR_regulator"/>
</dbReference>
<dbReference type="Gene3D" id="3.30.70.260">
    <property type="match status" value="2"/>
</dbReference>
<dbReference type="InterPro" id="IPR002912">
    <property type="entry name" value="ACT_dom"/>
</dbReference>
<dbReference type="RefSeq" id="WP_187577452.1">
    <property type="nucleotide sequence ID" value="NZ_CP060713.1"/>
</dbReference>
<gene>
    <name evidence="2" type="ORF">H9L09_13680</name>
</gene>
<dbReference type="Pfam" id="PF13740">
    <property type="entry name" value="ACT_6"/>
    <property type="match status" value="2"/>
</dbReference>
<sequence>MSSLHAITVLGHDRPGIIAETTRVLAGLGLNLEDSTMTLLRGHFAMMLLCRGDRPAAEIEESLASLTADGTLDVAVREVADEPEPAAVGPSYVLTVHGGDRPGIVSAAVAEVARAGGNITDLTTRLAGELYLLVAEVDLPETADVQALRGALQEAASSLGVGVSLREVESDEL</sequence>
<feature type="domain" description="ACT" evidence="1">
    <location>
        <begin position="6"/>
        <end position="79"/>
    </location>
</feature>
<proteinExistence type="predicted"/>
<evidence type="ECO:0000313" key="3">
    <source>
        <dbReference type="Proteomes" id="UP000515947"/>
    </source>
</evidence>
<dbReference type="PANTHER" id="PTHR34875:SF6">
    <property type="entry name" value="UPF0237 PROTEIN MJ1558"/>
    <property type="match status" value="1"/>
</dbReference>
<dbReference type="InterPro" id="IPR045865">
    <property type="entry name" value="ACT-like_dom_sf"/>
</dbReference>